<dbReference type="eggNOG" id="ENOG502SY12">
    <property type="taxonomic scope" value="Eukaryota"/>
</dbReference>
<evidence type="ECO:0000313" key="2">
    <source>
        <dbReference type="Proteomes" id="UP000054196"/>
    </source>
</evidence>
<dbReference type="GeneID" id="18885684"/>
<gene>
    <name evidence="1" type="ORF">PUNSTDRAFT_76910</name>
</gene>
<dbReference type="Proteomes" id="UP000054196">
    <property type="component" value="Unassembled WGS sequence"/>
</dbReference>
<proteinExistence type="predicted"/>
<dbReference type="EMBL" id="JH687556">
    <property type="protein sequence ID" value="EIN04138.1"/>
    <property type="molecule type" value="Genomic_DNA"/>
</dbReference>
<evidence type="ECO:0008006" key="3">
    <source>
        <dbReference type="Google" id="ProtNLM"/>
    </source>
</evidence>
<keyword evidence="2" id="KW-1185">Reference proteome</keyword>
<dbReference type="AlphaFoldDB" id="R7S1N3"/>
<dbReference type="KEGG" id="psq:PUNSTDRAFT_76910"/>
<evidence type="ECO:0000313" key="1">
    <source>
        <dbReference type="EMBL" id="EIN04138.1"/>
    </source>
</evidence>
<accession>R7S1N3</accession>
<dbReference type="RefSeq" id="XP_007388609.1">
    <property type="nucleotide sequence ID" value="XM_007388547.1"/>
</dbReference>
<sequence length="105" mass="12053">MRTGHIALAKHLYRIKKVNSPVCPGCRTHGETVSHYLMHCRKYDTERGALRRDLGIRGSNIKFLLTDSKAFPALFRYIAATGRFAKSHGDLQFTSTEWKEQNEDE</sequence>
<organism evidence="1 2">
    <name type="scientific">Punctularia strigosozonata (strain HHB-11173)</name>
    <name type="common">White-rot fungus</name>
    <dbReference type="NCBI Taxonomy" id="741275"/>
    <lineage>
        <taxon>Eukaryota</taxon>
        <taxon>Fungi</taxon>
        <taxon>Dikarya</taxon>
        <taxon>Basidiomycota</taxon>
        <taxon>Agaricomycotina</taxon>
        <taxon>Agaricomycetes</taxon>
        <taxon>Corticiales</taxon>
        <taxon>Punctulariaceae</taxon>
        <taxon>Punctularia</taxon>
    </lineage>
</organism>
<dbReference type="OrthoDB" id="3267074at2759"/>
<dbReference type="HOGENOM" id="CLU_146165_0_0_1"/>
<protein>
    <recommendedName>
        <fullName evidence="3">Reverse transcriptase zinc-binding domain-containing protein</fullName>
    </recommendedName>
</protein>
<name>R7S1N3_PUNST</name>
<dbReference type="OMA" id="CRTHGET"/>
<reference evidence="2" key="1">
    <citation type="journal article" date="2012" name="Science">
        <title>The Paleozoic origin of enzymatic lignin decomposition reconstructed from 31 fungal genomes.</title>
        <authorList>
            <person name="Floudas D."/>
            <person name="Binder M."/>
            <person name="Riley R."/>
            <person name="Barry K."/>
            <person name="Blanchette R.A."/>
            <person name="Henrissat B."/>
            <person name="Martinez A.T."/>
            <person name="Otillar R."/>
            <person name="Spatafora J.W."/>
            <person name="Yadav J.S."/>
            <person name="Aerts A."/>
            <person name="Benoit I."/>
            <person name="Boyd A."/>
            <person name="Carlson A."/>
            <person name="Copeland A."/>
            <person name="Coutinho P.M."/>
            <person name="de Vries R.P."/>
            <person name="Ferreira P."/>
            <person name="Findley K."/>
            <person name="Foster B."/>
            <person name="Gaskell J."/>
            <person name="Glotzer D."/>
            <person name="Gorecki P."/>
            <person name="Heitman J."/>
            <person name="Hesse C."/>
            <person name="Hori C."/>
            <person name="Igarashi K."/>
            <person name="Jurgens J.A."/>
            <person name="Kallen N."/>
            <person name="Kersten P."/>
            <person name="Kohler A."/>
            <person name="Kuees U."/>
            <person name="Kumar T.K.A."/>
            <person name="Kuo A."/>
            <person name="LaButti K."/>
            <person name="Larrondo L.F."/>
            <person name="Lindquist E."/>
            <person name="Ling A."/>
            <person name="Lombard V."/>
            <person name="Lucas S."/>
            <person name="Lundell T."/>
            <person name="Martin R."/>
            <person name="McLaughlin D.J."/>
            <person name="Morgenstern I."/>
            <person name="Morin E."/>
            <person name="Murat C."/>
            <person name="Nagy L.G."/>
            <person name="Nolan M."/>
            <person name="Ohm R.A."/>
            <person name="Patyshakuliyeva A."/>
            <person name="Rokas A."/>
            <person name="Ruiz-Duenas F.J."/>
            <person name="Sabat G."/>
            <person name="Salamov A."/>
            <person name="Samejima M."/>
            <person name="Schmutz J."/>
            <person name="Slot J.C."/>
            <person name="St John F."/>
            <person name="Stenlid J."/>
            <person name="Sun H."/>
            <person name="Sun S."/>
            <person name="Syed K."/>
            <person name="Tsang A."/>
            <person name="Wiebenga A."/>
            <person name="Young D."/>
            <person name="Pisabarro A."/>
            <person name="Eastwood D.C."/>
            <person name="Martin F."/>
            <person name="Cullen D."/>
            <person name="Grigoriev I.V."/>
            <person name="Hibbett D.S."/>
        </authorList>
    </citation>
    <scope>NUCLEOTIDE SEQUENCE [LARGE SCALE GENOMIC DNA]</scope>
    <source>
        <strain evidence="2">HHB-11173 SS5</strain>
    </source>
</reference>